<evidence type="ECO:0000313" key="1">
    <source>
        <dbReference type="EMBL" id="MBM6851599.1"/>
    </source>
</evidence>
<name>A0ABS2FVJ0_9FIRM</name>
<organism evidence="1 2">
    <name type="scientific">Oscillibacter valericigenes</name>
    <dbReference type="NCBI Taxonomy" id="351091"/>
    <lineage>
        <taxon>Bacteria</taxon>
        <taxon>Bacillati</taxon>
        <taxon>Bacillota</taxon>
        <taxon>Clostridia</taxon>
        <taxon>Eubacteriales</taxon>
        <taxon>Oscillospiraceae</taxon>
        <taxon>Oscillibacter</taxon>
    </lineage>
</organism>
<dbReference type="RefSeq" id="WP_204804521.1">
    <property type="nucleotide sequence ID" value="NZ_JACSNX010000013.1"/>
</dbReference>
<accession>A0ABS2FVJ0</accession>
<dbReference type="EMBL" id="JACSNX010000013">
    <property type="protein sequence ID" value="MBM6851599.1"/>
    <property type="molecule type" value="Genomic_DNA"/>
</dbReference>
<dbReference type="Proteomes" id="UP000719500">
    <property type="component" value="Unassembled WGS sequence"/>
</dbReference>
<sequence length="154" mass="16900">MINVQMSGLDEIIDRLQESPEVFRDARSRELEDIGQQLLPRVRAGIGGTGRIQNLQDVYMGSGKGYVAVRPKAGVFLTTPGGKQYAAGAVTNAIEVGHATRTPSGRSARYRPRISVARVPGKYMYQDTDPDAERLAQDAGERVTREIVQRLEGE</sequence>
<evidence type="ECO:0008006" key="3">
    <source>
        <dbReference type="Google" id="ProtNLM"/>
    </source>
</evidence>
<evidence type="ECO:0000313" key="2">
    <source>
        <dbReference type="Proteomes" id="UP000719500"/>
    </source>
</evidence>
<gene>
    <name evidence="1" type="ORF">H9X91_09155</name>
</gene>
<proteinExistence type="predicted"/>
<protein>
    <recommendedName>
        <fullName evidence="3">HK97 gp10 family phage protein</fullName>
    </recommendedName>
</protein>
<reference evidence="1 2" key="1">
    <citation type="journal article" date="2021" name="Sci. Rep.">
        <title>The distribution of antibiotic resistance genes in chicken gut microbiota commensals.</title>
        <authorList>
            <person name="Juricova H."/>
            <person name="Matiasovicova J."/>
            <person name="Kubasova T."/>
            <person name="Cejkova D."/>
            <person name="Rychlik I."/>
        </authorList>
    </citation>
    <scope>NUCLEOTIDE SEQUENCE [LARGE SCALE GENOMIC DNA]</scope>
    <source>
        <strain evidence="1 2">An411</strain>
    </source>
</reference>
<keyword evidence="2" id="KW-1185">Reference proteome</keyword>
<comment type="caution">
    <text evidence="1">The sequence shown here is derived from an EMBL/GenBank/DDBJ whole genome shotgun (WGS) entry which is preliminary data.</text>
</comment>